<dbReference type="EMBL" id="JBHLVX010000051">
    <property type="protein sequence ID" value="MFC0269087.1"/>
    <property type="molecule type" value="Genomic_DNA"/>
</dbReference>
<protein>
    <submittedName>
        <fullName evidence="3">Type II toxin-antitoxin system mRNA interferase toxin, RelE/StbE family</fullName>
    </submittedName>
</protein>
<proteinExistence type="inferred from homology"/>
<dbReference type="Proteomes" id="UP001589814">
    <property type="component" value="Unassembled WGS sequence"/>
</dbReference>
<dbReference type="Pfam" id="PF05016">
    <property type="entry name" value="ParE_toxin"/>
    <property type="match status" value="1"/>
</dbReference>
<gene>
    <name evidence="3" type="ORF">ACFFHW_14015</name>
</gene>
<dbReference type="InterPro" id="IPR051803">
    <property type="entry name" value="TA_system_RelE-like_toxin"/>
</dbReference>
<comment type="similarity">
    <text evidence="1">Belongs to the RelE toxin family.</text>
</comment>
<dbReference type="InterPro" id="IPR035093">
    <property type="entry name" value="RelE/ParE_toxin_dom_sf"/>
</dbReference>
<evidence type="ECO:0000256" key="2">
    <source>
        <dbReference type="ARBA" id="ARBA00022649"/>
    </source>
</evidence>
<dbReference type="Gene3D" id="3.30.2310.20">
    <property type="entry name" value="RelE-like"/>
    <property type="match status" value="1"/>
</dbReference>
<dbReference type="InterPro" id="IPR007712">
    <property type="entry name" value="RelE/ParE_toxin"/>
</dbReference>
<accession>A0ABV6G5Z7</accession>
<dbReference type="NCBIfam" id="TIGR02385">
    <property type="entry name" value="RelE_StbE"/>
    <property type="match status" value="1"/>
</dbReference>
<evidence type="ECO:0000256" key="1">
    <source>
        <dbReference type="ARBA" id="ARBA00006226"/>
    </source>
</evidence>
<keyword evidence="2" id="KW-1277">Toxin-antitoxin system</keyword>
<evidence type="ECO:0000313" key="4">
    <source>
        <dbReference type="Proteomes" id="UP001589814"/>
    </source>
</evidence>
<dbReference type="PANTHER" id="PTHR33755">
    <property type="entry name" value="TOXIN PARE1-RELATED"/>
    <property type="match status" value="1"/>
</dbReference>
<name>A0ABV6G5Z7_9GAMM</name>
<dbReference type="PANTHER" id="PTHR33755:SF6">
    <property type="entry name" value="PLASMID STABILIZATION SYSTEM PROTEIN"/>
    <property type="match status" value="1"/>
</dbReference>
<dbReference type="RefSeq" id="WP_019950985.1">
    <property type="nucleotide sequence ID" value="NZ_JBHLVX010000051.1"/>
</dbReference>
<keyword evidence="4" id="KW-1185">Reference proteome</keyword>
<reference evidence="3 4" key="1">
    <citation type="submission" date="2024-09" db="EMBL/GenBank/DDBJ databases">
        <authorList>
            <person name="Sun Q."/>
            <person name="Mori K."/>
        </authorList>
    </citation>
    <scope>NUCLEOTIDE SEQUENCE [LARGE SCALE GENOMIC DNA]</scope>
    <source>
        <strain evidence="3 4">CCM 7415</strain>
    </source>
</reference>
<evidence type="ECO:0000313" key="3">
    <source>
        <dbReference type="EMBL" id="MFC0269087.1"/>
    </source>
</evidence>
<organism evidence="3 4">
    <name type="scientific">Kushneria aurantia</name>
    <dbReference type="NCBI Taxonomy" id="504092"/>
    <lineage>
        <taxon>Bacteria</taxon>
        <taxon>Pseudomonadati</taxon>
        <taxon>Pseudomonadota</taxon>
        <taxon>Gammaproteobacteria</taxon>
        <taxon>Oceanospirillales</taxon>
        <taxon>Halomonadaceae</taxon>
        <taxon>Kushneria</taxon>
    </lineage>
</organism>
<sequence>MALVWTPEAIKDRDDIYDFIEPENPLAALALDELISEKAHWLLHHPEGGKPGRVPATRELVVHPNYILIYELASEQIRILNVVHAARQWPPSRTGDHSL</sequence>
<comment type="caution">
    <text evidence="3">The sequence shown here is derived from an EMBL/GenBank/DDBJ whole genome shotgun (WGS) entry which is preliminary data.</text>
</comment>